<evidence type="ECO:0000313" key="3">
    <source>
        <dbReference type="Proteomes" id="UP000662701"/>
    </source>
</evidence>
<evidence type="ECO:0000259" key="1">
    <source>
        <dbReference type="Pfam" id="PF00724"/>
    </source>
</evidence>
<protein>
    <submittedName>
        <fullName evidence="2">Alkene reductase</fullName>
    </submittedName>
</protein>
<dbReference type="CDD" id="cd02933">
    <property type="entry name" value="OYE_like_FMN"/>
    <property type="match status" value="1"/>
</dbReference>
<gene>
    <name evidence="2" type="ORF">HKD19_12470</name>
</gene>
<reference evidence="3" key="1">
    <citation type="submission" date="2020-04" db="EMBL/GenBank/DDBJ databases">
        <title>Description of novel Gluconacetobacter.</title>
        <authorList>
            <person name="Sombolestani A."/>
        </authorList>
    </citation>
    <scope>NUCLEOTIDE SEQUENCE [LARGE SCALE GENOMIC DNA]</scope>
    <source>
        <strain evidence="3">LMG 1745</strain>
    </source>
</reference>
<dbReference type="Proteomes" id="UP000662701">
    <property type="component" value="Unassembled WGS sequence"/>
</dbReference>
<organism evidence="2 3">
    <name type="scientific">Gluconobacter cadivus</name>
    <dbReference type="NCBI Taxonomy" id="2728101"/>
    <lineage>
        <taxon>Bacteria</taxon>
        <taxon>Pseudomonadati</taxon>
        <taxon>Pseudomonadota</taxon>
        <taxon>Alphaproteobacteria</taxon>
        <taxon>Acetobacterales</taxon>
        <taxon>Acetobacteraceae</taxon>
        <taxon>Gluconobacter</taxon>
    </lineage>
</organism>
<reference evidence="2 3" key="2">
    <citation type="submission" date="2020-11" db="EMBL/GenBank/DDBJ databases">
        <title>Description of novel Gluconobacter species.</title>
        <authorList>
            <person name="Cleenwerck I."/>
            <person name="Cnockaert M."/>
            <person name="Borremans W."/>
            <person name="Wieme A.D."/>
            <person name="De Vuyst L."/>
            <person name="Vandamme P."/>
        </authorList>
    </citation>
    <scope>NUCLEOTIDE SEQUENCE [LARGE SCALE GENOMIC DNA]</scope>
    <source>
        <strain evidence="2 3">LMG 1745</strain>
    </source>
</reference>
<proteinExistence type="predicted"/>
<evidence type="ECO:0000313" key="2">
    <source>
        <dbReference type="EMBL" id="MBF0889359.1"/>
    </source>
</evidence>
<accession>A0ABR9YYJ4</accession>
<feature type="domain" description="NADH:flavin oxidoreductase/NADH oxidase N-terminal" evidence="1">
    <location>
        <begin position="4"/>
        <end position="339"/>
    </location>
</feature>
<dbReference type="Gene3D" id="3.20.20.70">
    <property type="entry name" value="Aldolase class I"/>
    <property type="match status" value="1"/>
</dbReference>
<dbReference type="InterPro" id="IPR013785">
    <property type="entry name" value="Aldolase_TIM"/>
</dbReference>
<dbReference type="SUPFAM" id="SSF51395">
    <property type="entry name" value="FMN-linked oxidoreductases"/>
    <property type="match status" value="1"/>
</dbReference>
<comment type="caution">
    <text evidence="2">The sequence shown here is derived from an EMBL/GenBank/DDBJ whole genome shotgun (WGS) entry which is preliminary data.</text>
</comment>
<dbReference type="InterPro" id="IPR001155">
    <property type="entry name" value="OxRdtase_FMN_N"/>
</dbReference>
<dbReference type="EMBL" id="JABCQH010000012">
    <property type="protein sequence ID" value="MBF0889359.1"/>
    <property type="molecule type" value="Genomic_DNA"/>
</dbReference>
<dbReference type="InterPro" id="IPR045247">
    <property type="entry name" value="Oye-like"/>
</dbReference>
<name>A0ABR9YYJ4_9PROT</name>
<dbReference type="RefSeq" id="WP_194263127.1">
    <property type="nucleotide sequence ID" value="NZ_JABCQH010000012.1"/>
</dbReference>
<dbReference type="Pfam" id="PF00724">
    <property type="entry name" value="Oxidored_FMN"/>
    <property type="match status" value="1"/>
</dbReference>
<dbReference type="PANTHER" id="PTHR22893">
    <property type="entry name" value="NADH OXIDOREDUCTASE-RELATED"/>
    <property type="match status" value="1"/>
</dbReference>
<dbReference type="PANTHER" id="PTHR22893:SF91">
    <property type="entry name" value="NADPH DEHYDROGENASE 2-RELATED"/>
    <property type="match status" value="1"/>
</dbReference>
<keyword evidence="3" id="KW-1185">Reference proteome</keyword>
<sequence length="375" mass="41278">MDLLFQPYDLDNLQLKNRIVMAPMTRARATTTVPDDLTVEYYRQRATAGLIISEGAPISREGCGYLRNPGLYTSEQAAGWRKVTNAVHAKGGKIFAQLWHVGRMSHTSLQPDGHSPVSSVAIMARNSKAYAITETGEAGMIQASIPRALETDEVQRVTQDFVNAARVAIDSGFDGVELHGANGYLFEQFINGALNTRTDRYGGSIENRLRFLMETLDALSQEIGAAHVGLRISPFGRLFDMAPYDDEAETWVALADDVNQRGLAYVHLSDQLTIGAEKMPVDFPSTFRKTYRGTLIAAGGFTRESAEKALEAGDLNLIAFGRPFIANPDLVARLRHGWPLAVPDRATFYENSGAKGYTDYPYYNATSNKVENNGR</sequence>